<dbReference type="SUPFAM" id="SSF48371">
    <property type="entry name" value="ARM repeat"/>
    <property type="match status" value="1"/>
</dbReference>
<dbReference type="GO" id="GO:0008278">
    <property type="term" value="C:cohesin complex"/>
    <property type="evidence" value="ECO:0007669"/>
    <property type="project" value="TreeGrafter"/>
</dbReference>
<organism evidence="3 4">
    <name type="scientific">Angomonas deanei</name>
    <dbReference type="NCBI Taxonomy" id="59799"/>
    <lineage>
        <taxon>Eukaryota</taxon>
        <taxon>Discoba</taxon>
        <taxon>Euglenozoa</taxon>
        <taxon>Kinetoplastea</taxon>
        <taxon>Metakinetoplastina</taxon>
        <taxon>Trypanosomatida</taxon>
        <taxon>Trypanosomatidae</taxon>
        <taxon>Strigomonadinae</taxon>
        <taxon>Angomonas</taxon>
    </lineage>
</organism>
<accession>A0A7G2C8D8</accession>
<dbReference type="InterPro" id="IPR020839">
    <property type="entry name" value="SCD"/>
</dbReference>
<dbReference type="AlphaFoldDB" id="A0A7G2C8D8"/>
<dbReference type="Proteomes" id="UP000515908">
    <property type="component" value="Chromosome 03"/>
</dbReference>
<sequence>MPPKRKTVQKKVVRKDESETFDDDFNHAATPKEEHASGEPDMTLCDSTLEALIDDASVNSVADTLLNVYRSGEPKPAICAIINMMVKASGVAHLEELKPEEVLVEGMNITPILEELYVRVQTDSAAYFLANKEAKYKKFKKNFPLFFERLISLALSSDVLFDSFFMPTVKEWLVTMSESKARSFRHTSTVAILGVIHGFNKLQNELKDRLPLAKSKKETKDLQTKLEEITEWRGDFFAQAIHRRLRDIAPEIRLTVFQFLKEWILEFPDEFMDNKYLRYFNIPLHDKKPELRAEGLNMILQALATVDDAYNRLHLFLKYFVERIVEMTNDTDVRCAELAIRVVTMMVRGDNDTSEGNELLSEDMIDRALLTIFDERPTIRGAAGILMKIFVHCRTDDGESKEEQISEATQLLMSFALTLRSQYNEEMPERYLVDALWSNERPPPLLTEYKNFLDVTRSATASMDCVVALHFISSLLLKLQGKLTLGPLPKDDRRHGTKKPSASTQQTIHELIPALSKDVAPVVSAVLSKFSGSEEVLIAIASVLNAVDIDAFTQQQQSLVTSLLAEVRKATMNATLNKATRNVLCETWNRFALSETPFKRGATAHVKEMVKTTFQQIRDKETTAKRNTFSEDSISLWNRMYLLVSLQPVDEDGGLFPVVKSTLPNYVSHLLSAPSQKVPLVLQAISAVMGCGMQCCLWGVNALQSGGTVDASAARGQIRDFIEALFVLLTEGSGTEMSTEVSDTLTEAFLTICDLTALNYTDLLPKELESFFKHFELLFITKSGEYRECVNTFKECNAASAEGHDISSVAQAKVACSRQEAYALRLITGVSRLFLFKRLDISSAPRVLSLWTTSTSKAVSDTFKSLFHTLRDRVGFNDALETNILLEAYNRCAEVGATPVSVEALYQIGAKLASLHFIGTDRYYPTVKEVIQFGINFSVSTDPLILHGVVPYCVKLHHTDALEFIQSMSTMDVFTSMDNPYARVFVGAMRKAARLEGATPGQTPMGSKRRRTMSSMNDDNADGLLAEIVRGVPDKKSGARLSMSTRVVTADGWRTNPDATQTTTLDEEEENINVLLTPAEPGKQTAAQKRLSRRKTQESVVSVPTTQEIQGTVNKELDSEVFIATEEFD</sequence>
<dbReference type="PANTHER" id="PTHR11199:SF0">
    <property type="entry name" value="LD34181P-RELATED"/>
    <property type="match status" value="1"/>
</dbReference>
<name>A0A7G2C8D8_9TRYP</name>
<dbReference type="GO" id="GO:0003682">
    <property type="term" value="F:chromatin binding"/>
    <property type="evidence" value="ECO:0007669"/>
    <property type="project" value="TreeGrafter"/>
</dbReference>
<dbReference type="PANTHER" id="PTHR11199">
    <property type="entry name" value="STROMAL ANTIGEN"/>
    <property type="match status" value="1"/>
</dbReference>
<dbReference type="Pfam" id="PF24571">
    <property type="entry name" value="HEAT_SCC3-SA"/>
    <property type="match status" value="1"/>
</dbReference>
<dbReference type="OrthoDB" id="498590at2759"/>
<feature type="compositionally biased region" description="Basic and acidic residues" evidence="1">
    <location>
        <begin position="14"/>
        <end position="38"/>
    </location>
</feature>
<evidence type="ECO:0000313" key="3">
    <source>
        <dbReference type="EMBL" id="CAD2214262.1"/>
    </source>
</evidence>
<protein>
    <submittedName>
        <fullName evidence="3">STAG domain containing protein, putative</fullName>
    </submittedName>
</protein>
<dbReference type="PROSITE" id="PS51425">
    <property type="entry name" value="SCD"/>
    <property type="match status" value="1"/>
</dbReference>
<dbReference type="Pfam" id="PF08514">
    <property type="entry name" value="STAG"/>
    <property type="match status" value="1"/>
</dbReference>
<evidence type="ECO:0000259" key="2">
    <source>
        <dbReference type="PROSITE" id="PS51425"/>
    </source>
</evidence>
<dbReference type="GO" id="GO:0000785">
    <property type="term" value="C:chromatin"/>
    <property type="evidence" value="ECO:0007669"/>
    <property type="project" value="TreeGrafter"/>
</dbReference>
<feature type="domain" description="SCD" evidence="2">
    <location>
        <begin position="241"/>
        <end position="327"/>
    </location>
</feature>
<dbReference type="InterPro" id="IPR039662">
    <property type="entry name" value="Cohesin_Scc3/SA"/>
</dbReference>
<dbReference type="InterPro" id="IPR016024">
    <property type="entry name" value="ARM-type_fold"/>
</dbReference>
<feature type="region of interest" description="Disordered" evidence="1">
    <location>
        <begin position="1"/>
        <end position="40"/>
    </location>
</feature>
<dbReference type="InterPro" id="IPR013721">
    <property type="entry name" value="STAG"/>
</dbReference>
<dbReference type="EMBL" id="LR877147">
    <property type="protein sequence ID" value="CAD2214262.1"/>
    <property type="molecule type" value="Genomic_DNA"/>
</dbReference>
<keyword evidence="4" id="KW-1185">Reference proteome</keyword>
<gene>
    <name evidence="3" type="ORF">ADEAN_000170700</name>
</gene>
<dbReference type="VEuPathDB" id="TriTrypDB:ADEAN_000170700"/>
<proteinExistence type="predicted"/>
<evidence type="ECO:0000256" key="1">
    <source>
        <dbReference type="SAM" id="MobiDB-lite"/>
    </source>
</evidence>
<dbReference type="GO" id="GO:0007062">
    <property type="term" value="P:sister chromatid cohesion"/>
    <property type="evidence" value="ECO:0007669"/>
    <property type="project" value="UniProtKB-ARBA"/>
</dbReference>
<dbReference type="Pfam" id="PF21581">
    <property type="entry name" value="SCD"/>
    <property type="match status" value="1"/>
</dbReference>
<reference evidence="3 4" key="1">
    <citation type="submission" date="2020-08" db="EMBL/GenBank/DDBJ databases">
        <authorList>
            <person name="Newling K."/>
            <person name="Davey J."/>
            <person name="Forrester S."/>
        </authorList>
    </citation>
    <scope>NUCLEOTIDE SEQUENCE [LARGE SCALE GENOMIC DNA]</scope>
    <source>
        <strain evidence="4">Crithidia deanei Carvalho (ATCC PRA-265)</strain>
    </source>
</reference>
<evidence type="ECO:0000313" key="4">
    <source>
        <dbReference type="Proteomes" id="UP000515908"/>
    </source>
</evidence>
<feature type="region of interest" description="Disordered" evidence="1">
    <location>
        <begin position="998"/>
        <end position="1017"/>
    </location>
</feature>
<feature type="compositionally biased region" description="Basic residues" evidence="1">
    <location>
        <begin position="1"/>
        <end position="13"/>
    </location>
</feature>
<dbReference type="InterPro" id="IPR056396">
    <property type="entry name" value="HEAT_SCC3-SA"/>
</dbReference>
<dbReference type="GO" id="GO:0005634">
    <property type="term" value="C:nucleus"/>
    <property type="evidence" value="ECO:0007669"/>
    <property type="project" value="TreeGrafter"/>
</dbReference>